<organism evidence="2 3">
    <name type="scientific">Daejeonella lutea</name>
    <dbReference type="NCBI Taxonomy" id="572036"/>
    <lineage>
        <taxon>Bacteria</taxon>
        <taxon>Pseudomonadati</taxon>
        <taxon>Bacteroidota</taxon>
        <taxon>Sphingobacteriia</taxon>
        <taxon>Sphingobacteriales</taxon>
        <taxon>Sphingobacteriaceae</taxon>
        <taxon>Daejeonella</taxon>
    </lineage>
</organism>
<feature type="compositionally biased region" description="Polar residues" evidence="1">
    <location>
        <begin position="232"/>
        <end position="242"/>
    </location>
</feature>
<dbReference type="Proteomes" id="UP000189981">
    <property type="component" value="Unassembled WGS sequence"/>
</dbReference>
<feature type="region of interest" description="Disordered" evidence="1">
    <location>
        <begin position="98"/>
        <end position="242"/>
    </location>
</feature>
<dbReference type="STRING" id="572036.SAMN05661099_1828"/>
<accession>A0A1T5CSZ9</accession>
<gene>
    <name evidence="2" type="ORF">SAMN05661099_1828</name>
</gene>
<evidence type="ECO:0000313" key="2">
    <source>
        <dbReference type="EMBL" id="SKB62451.1"/>
    </source>
</evidence>
<sequence>MTFEEFLNKKKIDLAQFKTAEPGLYLEFQSHYSQMGAKSFDHSKKFLFNKLRRAYHLKEEPKTVPAKEIIEVNEIASQAEPLLSPSVEATVYTPRFRATGTPKKEDEEIRYLKSESGDLASDKPKPAYTPRFKAQPAQRPEASPVEKTEQASLSAKPAFKPRFKPGMTGTTSANSIEENEEEIPADKPKPAYVPRFKASVTANPAEEKMEETPAVKPKPGYVPRFKAPAKANPSSPSENSDL</sequence>
<feature type="compositionally biased region" description="Basic and acidic residues" evidence="1">
    <location>
        <begin position="102"/>
        <end position="125"/>
    </location>
</feature>
<dbReference type="EMBL" id="FUYR01000002">
    <property type="protein sequence ID" value="SKB62451.1"/>
    <property type="molecule type" value="Genomic_DNA"/>
</dbReference>
<protein>
    <submittedName>
        <fullName evidence="2">Uncharacterized protein</fullName>
    </submittedName>
</protein>
<proteinExistence type="predicted"/>
<dbReference type="RefSeq" id="WP_079702386.1">
    <property type="nucleotide sequence ID" value="NZ_FUYR01000002.1"/>
</dbReference>
<dbReference type="AlphaFoldDB" id="A0A1T5CSZ9"/>
<reference evidence="3" key="1">
    <citation type="submission" date="2017-02" db="EMBL/GenBank/DDBJ databases">
        <authorList>
            <person name="Varghese N."/>
            <person name="Submissions S."/>
        </authorList>
    </citation>
    <scope>NUCLEOTIDE SEQUENCE [LARGE SCALE GENOMIC DNA]</scope>
    <source>
        <strain evidence="3">DSM 22385</strain>
    </source>
</reference>
<keyword evidence="3" id="KW-1185">Reference proteome</keyword>
<dbReference type="OrthoDB" id="853871at2"/>
<evidence type="ECO:0000256" key="1">
    <source>
        <dbReference type="SAM" id="MobiDB-lite"/>
    </source>
</evidence>
<evidence type="ECO:0000313" key="3">
    <source>
        <dbReference type="Proteomes" id="UP000189981"/>
    </source>
</evidence>
<name>A0A1T5CSZ9_9SPHI</name>